<accession>A0ABU1ZX42</accession>
<keyword evidence="2" id="KW-0812">Transmembrane</keyword>
<feature type="transmembrane region" description="Helical" evidence="2">
    <location>
        <begin position="223"/>
        <end position="256"/>
    </location>
</feature>
<name>A0ABU1ZX42_9CORY</name>
<gene>
    <name evidence="3" type="ORF">J2S39_001182</name>
</gene>
<reference evidence="3" key="1">
    <citation type="submission" date="2023-07" db="EMBL/GenBank/DDBJ databases">
        <title>Sequencing the genomes of 1000 actinobacteria strains.</title>
        <authorList>
            <person name="Klenk H.-P."/>
        </authorList>
    </citation>
    <scope>NUCLEOTIDE SEQUENCE</scope>
    <source>
        <strain evidence="3">DSM 107476</strain>
    </source>
</reference>
<keyword evidence="4" id="KW-1185">Reference proteome</keyword>
<protein>
    <submittedName>
        <fullName evidence="3">Membrane protein</fullName>
    </submittedName>
</protein>
<proteinExistence type="predicted"/>
<feature type="transmembrane region" description="Helical" evidence="2">
    <location>
        <begin position="128"/>
        <end position="153"/>
    </location>
</feature>
<organism evidence="3 4">
    <name type="scientific">Corynebacterium guangdongense</name>
    <dbReference type="NCBI Taxonomy" id="1783348"/>
    <lineage>
        <taxon>Bacteria</taxon>
        <taxon>Bacillati</taxon>
        <taxon>Actinomycetota</taxon>
        <taxon>Actinomycetes</taxon>
        <taxon>Mycobacteriales</taxon>
        <taxon>Corynebacteriaceae</taxon>
        <taxon>Corynebacterium</taxon>
    </lineage>
</organism>
<dbReference type="EMBL" id="JAVDXZ010000001">
    <property type="protein sequence ID" value="MDR7329506.1"/>
    <property type="molecule type" value="Genomic_DNA"/>
</dbReference>
<sequence length="329" mass="34676">MSSPYHGSPNDDDQAGRDGADKASPDLPAYRPTPHPEDAGPHAFPSYGMGYGMGYRQGVDGGYRPRPLGAAAMEQGSGRIDVMRAISWGFRQAYRNWPVWILGVLVFMAFSGLAGAIGGLVGTPGVNGAGMAVSSVLNVLVSLALVAVGVFALRGALHQVDEPGMGWGHFTRDVNFWPTLLLQFIIGLLTTALMALVAGGILLGSVDQFADPTALDLATEAELAAWLAALVGALALVLLVSVLLNPLVVFMPYYLVERRADLLGSVREGFRAGIRNYLRLLLTYAAAGVLAVLAVVLTFGVAAIFLVGPWYLAQAHMYRQAAGGAIPAR</sequence>
<evidence type="ECO:0000313" key="3">
    <source>
        <dbReference type="EMBL" id="MDR7329506.1"/>
    </source>
</evidence>
<feature type="transmembrane region" description="Helical" evidence="2">
    <location>
        <begin position="174"/>
        <end position="203"/>
    </location>
</feature>
<feature type="transmembrane region" description="Helical" evidence="2">
    <location>
        <begin position="99"/>
        <end position="122"/>
    </location>
</feature>
<comment type="caution">
    <text evidence="3">The sequence shown here is derived from an EMBL/GenBank/DDBJ whole genome shotgun (WGS) entry which is preliminary data.</text>
</comment>
<evidence type="ECO:0000256" key="1">
    <source>
        <dbReference type="SAM" id="MobiDB-lite"/>
    </source>
</evidence>
<dbReference type="RefSeq" id="WP_290194319.1">
    <property type="nucleotide sequence ID" value="NZ_CP047654.1"/>
</dbReference>
<evidence type="ECO:0000256" key="2">
    <source>
        <dbReference type="SAM" id="Phobius"/>
    </source>
</evidence>
<feature type="compositionally biased region" description="Basic and acidic residues" evidence="1">
    <location>
        <begin position="14"/>
        <end position="24"/>
    </location>
</feature>
<keyword evidence="2" id="KW-1133">Transmembrane helix</keyword>
<keyword evidence="2" id="KW-0472">Membrane</keyword>
<feature type="transmembrane region" description="Helical" evidence="2">
    <location>
        <begin position="277"/>
        <end position="307"/>
    </location>
</feature>
<dbReference type="Proteomes" id="UP001180840">
    <property type="component" value="Unassembled WGS sequence"/>
</dbReference>
<feature type="region of interest" description="Disordered" evidence="1">
    <location>
        <begin position="1"/>
        <end position="42"/>
    </location>
</feature>
<evidence type="ECO:0000313" key="4">
    <source>
        <dbReference type="Proteomes" id="UP001180840"/>
    </source>
</evidence>